<feature type="compositionally biased region" description="Polar residues" evidence="1">
    <location>
        <begin position="503"/>
        <end position="514"/>
    </location>
</feature>
<dbReference type="Pfam" id="PF05345">
    <property type="entry name" value="He_PIG"/>
    <property type="match status" value="3"/>
</dbReference>
<feature type="region of interest" description="Disordered" evidence="1">
    <location>
        <begin position="1088"/>
        <end position="1214"/>
    </location>
</feature>
<evidence type="ECO:0000256" key="2">
    <source>
        <dbReference type="SAM" id="Phobius"/>
    </source>
</evidence>
<keyword evidence="2" id="KW-0812">Transmembrane</keyword>
<keyword evidence="6" id="KW-1185">Reference proteome</keyword>
<dbReference type="GO" id="GO:0005509">
    <property type="term" value="F:calcium ion binding"/>
    <property type="evidence" value="ECO:0007669"/>
    <property type="project" value="InterPro"/>
</dbReference>
<dbReference type="PANTHER" id="PTHR21559:SF21">
    <property type="entry name" value="DYSTROGLYCAN 1"/>
    <property type="match status" value="1"/>
</dbReference>
<feature type="compositionally biased region" description="Polar residues" evidence="1">
    <location>
        <begin position="1088"/>
        <end position="1098"/>
    </location>
</feature>
<gene>
    <name evidence="5" type="ORF">HMPREF1541_05046</name>
</gene>
<evidence type="ECO:0000313" key="6">
    <source>
        <dbReference type="Proteomes" id="UP000030752"/>
    </source>
</evidence>
<dbReference type="SUPFAM" id="SSF49313">
    <property type="entry name" value="Cadherin-like"/>
    <property type="match status" value="4"/>
</dbReference>
<organism evidence="5 6">
    <name type="scientific">Cyphellophora europaea (strain CBS 101466)</name>
    <name type="common">Phialophora europaea</name>
    <dbReference type="NCBI Taxonomy" id="1220924"/>
    <lineage>
        <taxon>Eukaryota</taxon>
        <taxon>Fungi</taxon>
        <taxon>Dikarya</taxon>
        <taxon>Ascomycota</taxon>
        <taxon>Pezizomycotina</taxon>
        <taxon>Eurotiomycetes</taxon>
        <taxon>Chaetothyriomycetidae</taxon>
        <taxon>Chaetothyriales</taxon>
        <taxon>Cyphellophoraceae</taxon>
        <taxon>Cyphellophora</taxon>
    </lineage>
</organism>
<feature type="compositionally biased region" description="Low complexity" evidence="1">
    <location>
        <begin position="1125"/>
        <end position="1134"/>
    </location>
</feature>
<dbReference type="Gene3D" id="2.60.40.10">
    <property type="entry name" value="Immunoglobulins"/>
    <property type="match status" value="3"/>
</dbReference>
<feature type="compositionally biased region" description="Polar residues" evidence="1">
    <location>
        <begin position="648"/>
        <end position="657"/>
    </location>
</feature>
<feature type="region of interest" description="Disordered" evidence="1">
    <location>
        <begin position="914"/>
        <end position="939"/>
    </location>
</feature>
<feature type="compositionally biased region" description="Low complexity" evidence="1">
    <location>
        <begin position="421"/>
        <end position="435"/>
    </location>
</feature>
<dbReference type="InParanoid" id="W2RW70"/>
<dbReference type="VEuPathDB" id="FungiDB:HMPREF1541_05046"/>
<keyword evidence="2" id="KW-0472">Membrane</keyword>
<feature type="transmembrane region" description="Helical" evidence="2">
    <location>
        <begin position="459"/>
        <end position="483"/>
    </location>
</feature>
<protein>
    <recommendedName>
        <fullName evidence="4">Dystroglycan-type cadherin-like domain-containing protein</fullName>
    </recommendedName>
</protein>
<dbReference type="InterPro" id="IPR006644">
    <property type="entry name" value="Cadg"/>
</dbReference>
<feature type="region of interest" description="Disordered" evidence="1">
    <location>
        <begin position="722"/>
        <end position="788"/>
    </location>
</feature>
<dbReference type="Proteomes" id="UP000030752">
    <property type="component" value="Unassembled WGS sequence"/>
</dbReference>
<feature type="region of interest" description="Disordered" evidence="1">
    <location>
        <begin position="421"/>
        <end position="451"/>
    </location>
</feature>
<dbReference type="InterPro" id="IPR013783">
    <property type="entry name" value="Ig-like_fold"/>
</dbReference>
<feature type="region of interest" description="Disordered" evidence="1">
    <location>
        <begin position="814"/>
        <end position="847"/>
    </location>
</feature>
<evidence type="ECO:0000259" key="4">
    <source>
        <dbReference type="SMART" id="SM00736"/>
    </source>
</evidence>
<feature type="region of interest" description="Disordered" evidence="1">
    <location>
        <begin position="490"/>
        <end position="658"/>
    </location>
</feature>
<evidence type="ECO:0000313" key="5">
    <source>
        <dbReference type="EMBL" id="ETN40766.1"/>
    </source>
</evidence>
<dbReference type="OrthoDB" id="10264738at2759"/>
<evidence type="ECO:0000256" key="1">
    <source>
        <dbReference type="SAM" id="MobiDB-lite"/>
    </source>
</evidence>
<dbReference type="InterPro" id="IPR015919">
    <property type="entry name" value="Cadherin-like_sf"/>
</dbReference>
<feature type="compositionally biased region" description="Polar residues" evidence="1">
    <location>
        <begin position="436"/>
        <end position="451"/>
    </location>
</feature>
<feature type="domain" description="Dystroglycan-type cadherin-like" evidence="4">
    <location>
        <begin position="134"/>
        <end position="238"/>
    </location>
</feature>
<accession>W2RW70</accession>
<feature type="compositionally biased region" description="Polar residues" evidence="1">
    <location>
        <begin position="835"/>
        <end position="847"/>
    </location>
</feature>
<reference evidence="5 6" key="1">
    <citation type="submission" date="2013-03" db="EMBL/GenBank/DDBJ databases">
        <title>The Genome Sequence of Phialophora europaea CBS 101466.</title>
        <authorList>
            <consortium name="The Broad Institute Genomics Platform"/>
            <person name="Cuomo C."/>
            <person name="de Hoog S."/>
            <person name="Gorbushina A."/>
            <person name="Walker B."/>
            <person name="Young S.K."/>
            <person name="Zeng Q."/>
            <person name="Gargeya S."/>
            <person name="Fitzgerald M."/>
            <person name="Haas B."/>
            <person name="Abouelleil A."/>
            <person name="Allen A.W."/>
            <person name="Alvarado L."/>
            <person name="Arachchi H.M."/>
            <person name="Berlin A.M."/>
            <person name="Chapman S.B."/>
            <person name="Gainer-Dewar J."/>
            <person name="Goldberg J."/>
            <person name="Griggs A."/>
            <person name="Gujja S."/>
            <person name="Hansen M."/>
            <person name="Howarth C."/>
            <person name="Imamovic A."/>
            <person name="Ireland A."/>
            <person name="Larimer J."/>
            <person name="McCowan C."/>
            <person name="Murphy C."/>
            <person name="Pearson M."/>
            <person name="Poon T.W."/>
            <person name="Priest M."/>
            <person name="Roberts A."/>
            <person name="Saif S."/>
            <person name="Shea T."/>
            <person name="Sisk P."/>
            <person name="Sykes S."/>
            <person name="Wortman J."/>
            <person name="Nusbaum C."/>
            <person name="Birren B."/>
        </authorList>
    </citation>
    <scope>NUCLEOTIDE SEQUENCE [LARGE SCALE GENOMIC DNA]</scope>
    <source>
        <strain evidence="5 6">CBS 101466</strain>
    </source>
</reference>
<feature type="compositionally biased region" description="Basic residues" evidence="1">
    <location>
        <begin position="1205"/>
        <end position="1214"/>
    </location>
</feature>
<feature type="signal peptide" evidence="3">
    <location>
        <begin position="1"/>
        <end position="23"/>
    </location>
</feature>
<feature type="compositionally biased region" description="Low complexity" evidence="1">
    <location>
        <begin position="952"/>
        <end position="964"/>
    </location>
</feature>
<keyword evidence="2" id="KW-1133">Transmembrane helix</keyword>
<feature type="compositionally biased region" description="Low complexity" evidence="1">
    <location>
        <begin position="1180"/>
        <end position="1189"/>
    </location>
</feature>
<proteinExistence type="predicted"/>
<feature type="region of interest" description="Disordered" evidence="1">
    <location>
        <begin position="952"/>
        <end position="1041"/>
    </location>
</feature>
<dbReference type="SMART" id="SM00736">
    <property type="entry name" value="CADG"/>
    <property type="match status" value="2"/>
</dbReference>
<feature type="region of interest" description="Disordered" evidence="1">
    <location>
        <begin position="873"/>
        <end position="900"/>
    </location>
</feature>
<sequence>MRRPTSLGACLASTLLLVRHASSAPQLVFPINAQVPPVAYASRPYQFSFADTTFHSDSSSISYNIGSAPEWLSLDPNTRTLEGTPGTSDVGAVTFQVTASDNTGQTSASVTLVVADGSSLSTGVSITSSLRAAGQVQEPSTLYLNPLTSFAILFPPQLFAGTSSSTVYYAVTEDDSPLPPWIQFDAQVLRVSGSTPPIINASAQQQSYGVKLVASNVPGFAEAAVVFNIIVANRIFAFQSASETVNVTSGQEFQSDTFRDILYLDGKPISSADFLGAQASLPSWMKLDEESIILSGTVPEDFSAQTVTITAQDRSNDEATLAVTIQPASTGTPEVALNITAYPGEYLDYEIPESITDAADEVTASINTAAPWLVFSSDNLTFHGQVPNDLGQRVLSSSLTVVKGVSRTTYPVQILVGAAIGSTPTRPGPSSTGSSDIATSTPAGGNQADNSPRVNRRHILAIVLTTVFCVLGVVLIILLCLCWRKRKNKKQKDKEVSDDEQATSRNSAASSEFQATPYDGIDDAEPPAVVNKTSNRSSAREMLQTPVKPPQVELPWAPDSLKRARTRLQKRQKPQAHESFDSNWGDLMLTPAGQKGSPSLAAEPASADLLTLPVDEPSTSPKRKRNDGPALFQRKRVSREPAAAYPERTNSQATSLRSGLPSRLSAIVGVGHGSIIRSPSSLKSDNPFRISQAPTRSSWATTYGTLNGRDNARPSIATTNLDLFPLPPSTSAHGEGLPDDQSDDGLHGPYGSMAQRSDSKIANKPAKSRSVRAVHTPQDHPYNLPGPQDTEAFYQARKDWYNERARAELEGLSHFSNSGSRTPSISRFKPGTSAIRPSSRSFSPGYPFSSTRSGTFPIFEANEDGMMEGLSTPAGNIYMPSSPPSPSQRTREPPSSANWKRLMPASSSAAAFGPWGIRAAPSSDQPDYDTPLPQRQDPSRHELIRTVSISSGQFSSAVSSSSTSQWEDMEPRESLAVQRHMPTQMHTPPAVVTVPKRIPLRSLPQTTAASRMRPPSRRSPSAGRASSKARNSGRSSGYVHGYGGLGIGAGVDKEMDRGGKAGASIEEQTDKMLYELGMDERGERLRDTASSFGGNSAVASPRLGGWPPMPFSGGRETTGDEGETETGTGTESEGFVGRAVGRMLGRARASGGGFGGLRLGDNRKRVVSVDNKGDGPQSLRGNGDSSRPDSGGGSENELPWGGREKSHKGSLRFI</sequence>
<feature type="compositionally biased region" description="Polar residues" evidence="1">
    <location>
        <begin position="814"/>
        <end position="825"/>
    </location>
</feature>
<feature type="domain" description="Dystroglycan-type cadherin-like" evidence="4">
    <location>
        <begin position="26"/>
        <end position="121"/>
    </location>
</feature>
<dbReference type="HOGENOM" id="CLU_269363_0_0_1"/>
<evidence type="ECO:0000256" key="3">
    <source>
        <dbReference type="SAM" id="SignalP"/>
    </source>
</evidence>
<dbReference type="EMBL" id="KB822720">
    <property type="protein sequence ID" value="ETN40766.1"/>
    <property type="molecule type" value="Genomic_DNA"/>
</dbReference>
<feature type="compositionally biased region" description="Basic residues" evidence="1">
    <location>
        <begin position="563"/>
        <end position="574"/>
    </location>
</feature>
<dbReference type="STRING" id="1220924.W2RW70"/>
<dbReference type="GeneID" id="19972385"/>
<keyword evidence="3" id="KW-0732">Signal</keyword>
<dbReference type="GO" id="GO:0016020">
    <property type="term" value="C:membrane"/>
    <property type="evidence" value="ECO:0007669"/>
    <property type="project" value="InterPro"/>
</dbReference>
<feature type="compositionally biased region" description="Low complexity" evidence="1">
    <location>
        <begin position="1008"/>
        <end position="1030"/>
    </location>
</feature>
<dbReference type="eggNOG" id="ENOG502QURR">
    <property type="taxonomic scope" value="Eukaryota"/>
</dbReference>
<dbReference type="PANTHER" id="PTHR21559">
    <property type="entry name" value="DYSTROGLYCAN-RELATED"/>
    <property type="match status" value="1"/>
</dbReference>
<feature type="chain" id="PRO_5004823867" description="Dystroglycan-type cadherin-like domain-containing protein" evidence="3">
    <location>
        <begin position="24"/>
        <end position="1214"/>
    </location>
</feature>
<dbReference type="RefSeq" id="XP_008717609.1">
    <property type="nucleotide sequence ID" value="XM_008719387.1"/>
</dbReference>
<dbReference type="AlphaFoldDB" id="W2RW70"/>
<name>W2RW70_CYPE1</name>